<evidence type="ECO:0008006" key="2">
    <source>
        <dbReference type="Google" id="ProtNLM"/>
    </source>
</evidence>
<reference evidence="1" key="1">
    <citation type="submission" date="2014-07" db="EMBL/GenBank/DDBJ databases">
        <title>Identification of a novel salt tolerance gene in wild soybean by whole-genome sequencing.</title>
        <authorList>
            <person name="Lam H.-M."/>
            <person name="Qi X."/>
            <person name="Li M.-W."/>
            <person name="Liu X."/>
            <person name="Xie M."/>
            <person name="Ni M."/>
            <person name="Xu X."/>
        </authorList>
    </citation>
    <scope>NUCLEOTIDE SEQUENCE [LARGE SCALE GENOMIC DNA]</scope>
    <source>
        <tissue evidence="1">Root</tissue>
    </source>
</reference>
<organism evidence="1">
    <name type="scientific">Glycine soja</name>
    <name type="common">Wild soybean</name>
    <dbReference type="NCBI Taxonomy" id="3848"/>
    <lineage>
        <taxon>Eukaryota</taxon>
        <taxon>Viridiplantae</taxon>
        <taxon>Streptophyta</taxon>
        <taxon>Embryophyta</taxon>
        <taxon>Tracheophyta</taxon>
        <taxon>Spermatophyta</taxon>
        <taxon>Magnoliopsida</taxon>
        <taxon>eudicotyledons</taxon>
        <taxon>Gunneridae</taxon>
        <taxon>Pentapetalae</taxon>
        <taxon>rosids</taxon>
        <taxon>fabids</taxon>
        <taxon>Fabales</taxon>
        <taxon>Fabaceae</taxon>
        <taxon>Papilionoideae</taxon>
        <taxon>50 kb inversion clade</taxon>
        <taxon>NPAAA clade</taxon>
        <taxon>indigoferoid/millettioid clade</taxon>
        <taxon>Phaseoleae</taxon>
        <taxon>Glycine</taxon>
        <taxon>Glycine subgen. Soja</taxon>
    </lineage>
</organism>
<evidence type="ECO:0000313" key="1">
    <source>
        <dbReference type="EMBL" id="KHN05175.1"/>
    </source>
</evidence>
<proteinExistence type="predicted"/>
<dbReference type="AlphaFoldDB" id="A0A0B2P763"/>
<gene>
    <name evidence="1" type="ORF">glysoja_028073</name>
</gene>
<name>A0A0B2P763_GLYSO</name>
<dbReference type="EMBL" id="KN668752">
    <property type="protein sequence ID" value="KHN05175.1"/>
    <property type="molecule type" value="Genomic_DNA"/>
</dbReference>
<sequence length="79" mass="9340">MCKEFFELMKDGFETSMKGELKFLLGLQIIQKVYGIFIHQEKYTKSHLKRFRMDEAKPMATPMHRSTIIDKDEKGNHTS</sequence>
<dbReference type="Proteomes" id="UP000053555">
    <property type="component" value="Unassembled WGS sequence"/>
</dbReference>
<protein>
    <recommendedName>
        <fullName evidence="2">Reverse transcriptase Ty1/copia-type domain-containing protein</fullName>
    </recommendedName>
</protein>
<accession>A0A0B2P763</accession>